<proteinExistence type="predicted"/>
<reference evidence="1 2" key="1">
    <citation type="submission" date="2022-09" db="EMBL/GenBank/DDBJ databases">
        <authorList>
            <person name="Palmer J.M."/>
        </authorList>
    </citation>
    <scope>NUCLEOTIDE SEQUENCE [LARGE SCALE GENOMIC DNA]</scope>
    <source>
        <strain evidence="1 2">DSM 7382</strain>
    </source>
</reference>
<sequence length="102" mass="11655">MFPFSTPYLAAVQDEVKLPFTCNDISKFYQSPRTRSCIVLSSMPDASRREEILNVNTQTDSRARCLTSAAGLRQLFYRQIIQLDLPPGRFTPSFSSLDTSRW</sequence>
<accession>A0AAW0FC18</accession>
<evidence type="ECO:0000313" key="2">
    <source>
        <dbReference type="Proteomes" id="UP001385951"/>
    </source>
</evidence>
<keyword evidence="2" id="KW-1185">Reference proteome</keyword>
<gene>
    <name evidence="1" type="ORF">QCA50_019106</name>
</gene>
<organism evidence="1 2">
    <name type="scientific">Cerrena zonata</name>
    <dbReference type="NCBI Taxonomy" id="2478898"/>
    <lineage>
        <taxon>Eukaryota</taxon>
        <taxon>Fungi</taxon>
        <taxon>Dikarya</taxon>
        <taxon>Basidiomycota</taxon>
        <taxon>Agaricomycotina</taxon>
        <taxon>Agaricomycetes</taxon>
        <taxon>Polyporales</taxon>
        <taxon>Cerrenaceae</taxon>
        <taxon>Cerrena</taxon>
    </lineage>
</organism>
<comment type="caution">
    <text evidence="1">The sequence shown here is derived from an EMBL/GenBank/DDBJ whole genome shotgun (WGS) entry which is preliminary data.</text>
</comment>
<protein>
    <submittedName>
        <fullName evidence="1">Uncharacterized protein</fullName>
    </submittedName>
</protein>
<evidence type="ECO:0000313" key="1">
    <source>
        <dbReference type="EMBL" id="KAK7677916.1"/>
    </source>
</evidence>
<dbReference type="EMBL" id="JASBNA010000080">
    <property type="protein sequence ID" value="KAK7677916.1"/>
    <property type="molecule type" value="Genomic_DNA"/>
</dbReference>
<name>A0AAW0FC18_9APHY</name>
<dbReference type="AlphaFoldDB" id="A0AAW0FC18"/>
<dbReference type="Proteomes" id="UP001385951">
    <property type="component" value="Unassembled WGS sequence"/>
</dbReference>